<name>A0A811U4Y6_CERCA</name>
<reference evidence="1" key="1">
    <citation type="submission" date="2020-11" db="EMBL/GenBank/DDBJ databases">
        <authorList>
            <person name="Whitehead M."/>
        </authorList>
    </citation>
    <scope>NUCLEOTIDE SEQUENCE</scope>
    <source>
        <strain evidence="1">EGII</strain>
    </source>
</reference>
<proteinExistence type="predicted"/>
<dbReference type="AlphaFoldDB" id="A0A811U4Y6"/>
<dbReference type="EMBL" id="CAJHJT010000001">
    <property type="protein sequence ID" value="CAD6993949.1"/>
    <property type="molecule type" value="Genomic_DNA"/>
</dbReference>
<comment type="caution">
    <text evidence="1">The sequence shown here is derived from an EMBL/GenBank/DDBJ whole genome shotgun (WGS) entry which is preliminary data.</text>
</comment>
<feature type="non-terminal residue" evidence="1">
    <location>
        <position position="51"/>
    </location>
</feature>
<protein>
    <submittedName>
        <fullName evidence="1">(Mediterranean fruit fly) hypothetical protein</fullName>
    </submittedName>
</protein>
<gene>
    <name evidence="1" type="ORF">CCAP1982_LOCUS2734</name>
</gene>
<evidence type="ECO:0000313" key="2">
    <source>
        <dbReference type="Proteomes" id="UP000606786"/>
    </source>
</evidence>
<sequence>LGKWQSNCTSVLSMAIQLSDQQAANDSSSATLSLALSLSLSLGPQPRHSST</sequence>
<dbReference type="Proteomes" id="UP000606786">
    <property type="component" value="Unassembled WGS sequence"/>
</dbReference>
<feature type="non-terminal residue" evidence="1">
    <location>
        <position position="1"/>
    </location>
</feature>
<accession>A0A811U4Y6</accession>
<organism evidence="1 2">
    <name type="scientific">Ceratitis capitata</name>
    <name type="common">Mediterranean fruit fly</name>
    <name type="synonym">Tephritis capitata</name>
    <dbReference type="NCBI Taxonomy" id="7213"/>
    <lineage>
        <taxon>Eukaryota</taxon>
        <taxon>Metazoa</taxon>
        <taxon>Ecdysozoa</taxon>
        <taxon>Arthropoda</taxon>
        <taxon>Hexapoda</taxon>
        <taxon>Insecta</taxon>
        <taxon>Pterygota</taxon>
        <taxon>Neoptera</taxon>
        <taxon>Endopterygota</taxon>
        <taxon>Diptera</taxon>
        <taxon>Brachycera</taxon>
        <taxon>Muscomorpha</taxon>
        <taxon>Tephritoidea</taxon>
        <taxon>Tephritidae</taxon>
        <taxon>Ceratitis</taxon>
        <taxon>Ceratitis</taxon>
    </lineage>
</organism>
<evidence type="ECO:0000313" key="1">
    <source>
        <dbReference type="EMBL" id="CAD6993949.1"/>
    </source>
</evidence>
<keyword evidence="2" id="KW-1185">Reference proteome</keyword>